<evidence type="ECO:0000313" key="2">
    <source>
        <dbReference type="Proteomes" id="UP000820669"/>
    </source>
</evidence>
<gene>
    <name evidence="1" type="ORF">HF526_13150</name>
</gene>
<name>A0ABX1SD20_9PSEU</name>
<protein>
    <recommendedName>
        <fullName evidence="3">MarR family transcriptional regulator</fullName>
    </recommendedName>
</protein>
<dbReference type="EMBL" id="JAAXLA010000020">
    <property type="protein sequence ID" value="NMH98251.1"/>
    <property type="molecule type" value="Genomic_DNA"/>
</dbReference>
<keyword evidence="2" id="KW-1185">Reference proteome</keyword>
<evidence type="ECO:0000313" key="1">
    <source>
        <dbReference type="EMBL" id="NMH98251.1"/>
    </source>
</evidence>
<dbReference type="Proteomes" id="UP000820669">
    <property type="component" value="Unassembled WGS sequence"/>
</dbReference>
<organism evidence="1 2">
    <name type="scientific">Pseudonocardia acidicola</name>
    <dbReference type="NCBI Taxonomy" id="2724939"/>
    <lineage>
        <taxon>Bacteria</taxon>
        <taxon>Bacillati</taxon>
        <taxon>Actinomycetota</taxon>
        <taxon>Actinomycetes</taxon>
        <taxon>Pseudonocardiales</taxon>
        <taxon>Pseudonocardiaceae</taxon>
        <taxon>Pseudonocardia</taxon>
    </lineage>
</organism>
<sequence>MEGRVSELAELSLLQALRLKGRVAPEAAAAATGVSEAEAEAALQGLTARDLASQAKASFRITAAGKERLAELLDAERVAVDQGALEPAYEDFDEVNSDLKAVVTAWQLKDGDTPNDHTDATYDAGVIERLAALHERFQPLLGRIVEIAPRLEPYRTRFASAIEKVQAGEHSFVARPIADSYHTVWFEFHEELIGLLGRTRAEEAAAGRAV</sequence>
<proteinExistence type="predicted"/>
<comment type="caution">
    <text evidence="1">The sequence shown here is derived from an EMBL/GenBank/DDBJ whole genome shotgun (WGS) entry which is preliminary data.</text>
</comment>
<evidence type="ECO:0008006" key="3">
    <source>
        <dbReference type="Google" id="ProtNLM"/>
    </source>
</evidence>
<reference evidence="1 2" key="1">
    <citation type="submission" date="2020-04" db="EMBL/GenBank/DDBJ databases">
        <authorList>
            <person name="Klaysubun C."/>
            <person name="Duangmal K."/>
            <person name="Lipun K."/>
        </authorList>
    </citation>
    <scope>NUCLEOTIDE SEQUENCE [LARGE SCALE GENOMIC DNA]</scope>
    <source>
        <strain evidence="1 2">K10HN5</strain>
    </source>
</reference>
<accession>A0ABX1SD20</accession>